<dbReference type="InterPro" id="IPR000683">
    <property type="entry name" value="Gfo/Idh/MocA-like_OxRdtase_N"/>
</dbReference>
<evidence type="ECO:0000256" key="6">
    <source>
        <dbReference type="ARBA" id="ARBA00042926"/>
    </source>
</evidence>
<dbReference type="EMBL" id="IAAA01007933">
    <property type="protein sequence ID" value="LAA02023.1"/>
    <property type="molecule type" value="mRNA"/>
</dbReference>
<dbReference type="GO" id="GO:0047115">
    <property type="term" value="F:trans-1,2-dihydrobenzene-1,2-diol dehydrogenase activity"/>
    <property type="evidence" value="ECO:0007669"/>
    <property type="project" value="UniProtKB-EC"/>
</dbReference>
<sequence>MATKWGVVSAGKISHDFVTAVQSMPKGDHEFIAVAARNLSSAKEFASSHNIPKAYGSYEELAKDSDIEVVYVGTIASHHYAVGKLMLESGKHVLMEKPMTLNAKQTKNLIEIARKQKRFLMEALWSRFFPAYKFFMDLIKSGKIGDVVHISANIGKNLLKKERLMKKDQGGGSILDLGVYTLNAVTMIYGGDKPTKVATVGHLSDGGVDVTQSTSLLYTKNRTANVTSTLLAPCDNELVIIGTKGIIKVKNPFWCPTAVETAEKTHEFPLPDAIRPFNCTNSSGLRYEAMEVRECLQKGKLESSILPLKDSETHAELMDEIRHQIGFYFDED</sequence>
<evidence type="ECO:0000256" key="3">
    <source>
        <dbReference type="ARBA" id="ARBA00038853"/>
    </source>
</evidence>
<dbReference type="Pfam" id="PF22725">
    <property type="entry name" value="GFO_IDH_MocA_C3"/>
    <property type="match status" value="1"/>
</dbReference>
<dbReference type="InterPro" id="IPR036291">
    <property type="entry name" value="NAD(P)-bd_dom_sf"/>
</dbReference>
<evidence type="ECO:0000256" key="5">
    <source>
        <dbReference type="ARBA" id="ARBA00040603"/>
    </source>
</evidence>
<dbReference type="SUPFAM" id="SSF55347">
    <property type="entry name" value="Glyceraldehyde-3-phosphate dehydrogenase-like, C-terminal domain"/>
    <property type="match status" value="1"/>
</dbReference>
<dbReference type="OrthoDB" id="2129491at2759"/>
<evidence type="ECO:0000256" key="1">
    <source>
        <dbReference type="ARBA" id="ARBA00010928"/>
    </source>
</evidence>
<dbReference type="AlphaFoldDB" id="A0A2L2Y1I2"/>
<protein>
    <recommendedName>
        <fullName evidence="5">Trans-1,2-dihydrobenzene-1,2-diol dehydrogenase</fullName>
        <ecNumber evidence="4">1.1.1.179</ecNumber>
        <ecNumber evidence="3">1.3.1.20</ecNumber>
    </recommendedName>
    <alternativeName>
        <fullName evidence="8">D-xylose 1-dehydrogenase</fullName>
    </alternativeName>
    <alternativeName>
        <fullName evidence="7">D-xylose-NADP dehydrogenase</fullName>
    </alternativeName>
    <alternativeName>
        <fullName evidence="6">Dimeric dihydrodiol dehydrogenase</fullName>
    </alternativeName>
</protein>
<dbReference type="InterPro" id="IPR050984">
    <property type="entry name" value="Gfo/Idh/MocA_domain"/>
</dbReference>
<evidence type="ECO:0000256" key="2">
    <source>
        <dbReference type="ARBA" id="ARBA00023002"/>
    </source>
</evidence>
<evidence type="ECO:0000256" key="9">
    <source>
        <dbReference type="ARBA" id="ARBA00047423"/>
    </source>
</evidence>
<name>A0A2L2Y1I2_PARTP</name>
<proteinExistence type="evidence at transcript level"/>
<dbReference type="Pfam" id="PF01408">
    <property type="entry name" value="GFO_IDH_MocA"/>
    <property type="match status" value="1"/>
</dbReference>
<evidence type="ECO:0000259" key="12">
    <source>
        <dbReference type="Pfam" id="PF22725"/>
    </source>
</evidence>
<comment type="catalytic activity">
    <reaction evidence="10">
        <text>D-xylose + NADP(+) = D-xylono-1,5-lactone + NADPH + H(+)</text>
        <dbReference type="Rhea" id="RHEA:22000"/>
        <dbReference type="ChEBI" id="CHEBI:15378"/>
        <dbReference type="ChEBI" id="CHEBI:15867"/>
        <dbReference type="ChEBI" id="CHEBI:53455"/>
        <dbReference type="ChEBI" id="CHEBI:57783"/>
        <dbReference type="ChEBI" id="CHEBI:58349"/>
        <dbReference type="EC" id="1.1.1.179"/>
    </reaction>
</comment>
<reference evidence="13" key="1">
    <citation type="journal article" date="2016" name="Mol. Ecol. Resour.">
        <title>Evaluation of the impact of RNA preservation methods of spiders for de novo transcriptome assembly.</title>
        <authorList>
            <person name="Kono N."/>
            <person name="Nakamura H."/>
            <person name="Ito Y."/>
            <person name="Tomita M."/>
            <person name="Arakawa K."/>
        </authorList>
    </citation>
    <scope>NUCLEOTIDE SEQUENCE</scope>
    <source>
        <tissue evidence="13">Whole body</tissue>
    </source>
</reference>
<dbReference type="PANTHER" id="PTHR22604">
    <property type="entry name" value="OXIDOREDUCTASES"/>
    <property type="match status" value="1"/>
</dbReference>
<dbReference type="GO" id="GO:0000166">
    <property type="term" value="F:nucleotide binding"/>
    <property type="evidence" value="ECO:0007669"/>
    <property type="project" value="InterPro"/>
</dbReference>
<evidence type="ECO:0000313" key="13">
    <source>
        <dbReference type="EMBL" id="LAA02023.1"/>
    </source>
</evidence>
<evidence type="ECO:0000256" key="8">
    <source>
        <dbReference type="ARBA" id="ARBA00043025"/>
    </source>
</evidence>
<dbReference type="SUPFAM" id="SSF51735">
    <property type="entry name" value="NAD(P)-binding Rossmann-fold domains"/>
    <property type="match status" value="1"/>
</dbReference>
<keyword evidence="2" id="KW-0560">Oxidoreductase</keyword>
<dbReference type="Gene3D" id="3.40.50.720">
    <property type="entry name" value="NAD(P)-binding Rossmann-like Domain"/>
    <property type="match status" value="1"/>
</dbReference>
<evidence type="ECO:0000256" key="4">
    <source>
        <dbReference type="ARBA" id="ARBA00038984"/>
    </source>
</evidence>
<evidence type="ECO:0000256" key="7">
    <source>
        <dbReference type="ARBA" id="ARBA00042988"/>
    </source>
</evidence>
<comment type="similarity">
    <text evidence="1">Belongs to the Gfo/Idh/MocA family.</text>
</comment>
<dbReference type="EC" id="1.1.1.179" evidence="4"/>
<organism evidence="13">
    <name type="scientific">Parasteatoda tepidariorum</name>
    <name type="common">Common house spider</name>
    <name type="synonym">Achaearanea tepidariorum</name>
    <dbReference type="NCBI Taxonomy" id="114398"/>
    <lineage>
        <taxon>Eukaryota</taxon>
        <taxon>Metazoa</taxon>
        <taxon>Ecdysozoa</taxon>
        <taxon>Arthropoda</taxon>
        <taxon>Chelicerata</taxon>
        <taxon>Arachnida</taxon>
        <taxon>Araneae</taxon>
        <taxon>Araneomorphae</taxon>
        <taxon>Entelegynae</taxon>
        <taxon>Araneoidea</taxon>
        <taxon>Theridiidae</taxon>
        <taxon>Parasteatoda</taxon>
    </lineage>
</organism>
<dbReference type="PANTHER" id="PTHR22604:SF105">
    <property type="entry name" value="TRANS-1,2-DIHYDROBENZENE-1,2-DIOL DEHYDROGENASE"/>
    <property type="match status" value="1"/>
</dbReference>
<evidence type="ECO:0000256" key="10">
    <source>
        <dbReference type="ARBA" id="ARBA00049233"/>
    </source>
</evidence>
<dbReference type="Gene3D" id="3.30.360.10">
    <property type="entry name" value="Dihydrodipicolinate Reductase, domain 2"/>
    <property type="match status" value="1"/>
</dbReference>
<feature type="domain" description="Gfo/Idh/MocA-like oxidoreductase N-terminal" evidence="11">
    <location>
        <begin position="4"/>
        <end position="121"/>
    </location>
</feature>
<comment type="catalytic activity">
    <reaction evidence="9">
        <text>(1R,2R)-1,2-dihydrobenzene-1,2-diol + NADP(+) = catechol + NADPH + H(+)</text>
        <dbReference type="Rhea" id="RHEA:16729"/>
        <dbReference type="ChEBI" id="CHEBI:10702"/>
        <dbReference type="ChEBI" id="CHEBI:15378"/>
        <dbReference type="ChEBI" id="CHEBI:18135"/>
        <dbReference type="ChEBI" id="CHEBI:57783"/>
        <dbReference type="ChEBI" id="CHEBI:58349"/>
        <dbReference type="EC" id="1.3.1.20"/>
    </reaction>
</comment>
<accession>A0A2L2Y1I2</accession>
<dbReference type="InterPro" id="IPR055170">
    <property type="entry name" value="GFO_IDH_MocA-like_dom"/>
</dbReference>
<dbReference type="GO" id="GO:0047837">
    <property type="term" value="F:D-xylose 1-dehydrogenase (NADP+) activity"/>
    <property type="evidence" value="ECO:0007669"/>
    <property type="project" value="UniProtKB-EC"/>
</dbReference>
<dbReference type="EC" id="1.3.1.20" evidence="3"/>
<evidence type="ECO:0000259" key="11">
    <source>
        <dbReference type="Pfam" id="PF01408"/>
    </source>
</evidence>
<feature type="domain" description="GFO/IDH/MocA-like oxidoreductase" evidence="12">
    <location>
        <begin position="137"/>
        <end position="247"/>
    </location>
</feature>